<evidence type="ECO:0000313" key="5">
    <source>
        <dbReference type="Proteomes" id="UP000631312"/>
    </source>
</evidence>
<dbReference type="Proteomes" id="UP000631312">
    <property type="component" value="Unassembled WGS sequence"/>
</dbReference>
<name>A0A7W7HQR9_9ACTN</name>
<evidence type="ECO:0000256" key="1">
    <source>
        <dbReference type="SAM" id="MobiDB-lite"/>
    </source>
</evidence>
<feature type="compositionally biased region" description="Polar residues" evidence="1">
    <location>
        <begin position="297"/>
        <end position="313"/>
    </location>
</feature>
<keyword evidence="5" id="KW-1185">Reference proteome</keyword>
<dbReference type="EMBL" id="BOMP01000133">
    <property type="protein sequence ID" value="GIE44540.1"/>
    <property type="molecule type" value="Genomic_DNA"/>
</dbReference>
<reference evidence="3 4" key="1">
    <citation type="submission" date="2020-08" db="EMBL/GenBank/DDBJ databases">
        <title>Sequencing the genomes of 1000 actinobacteria strains.</title>
        <authorList>
            <person name="Klenk H.-P."/>
        </authorList>
    </citation>
    <scope>NUCLEOTIDE SEQUENCE [LARGE SCALE GENOMIC DNA]</scope>
    <source>
        <strain evidence="3 4">DSM 43150</strain>
    </source>
</reference>
<sequence length="329" mass="34687">MSDTYAGLIAPAGGTKFYEGAGIFESVSGMVDSLTQRNFLAAGGNFVASSLAALGTIMDPLQSLFAAGVGWAMEHVDVLREPLDKLMGDPKAIEGHADSWKNIERRIYETTELFVAEVKSTTAVWTAASAAAFRKRARAHAETVQATGAIADALSKATTALGAVVGIARNTIRDIIAQVVGAIISKLLQAATAVLLPKALMEVAVLVSQTSIKILTVMKELVLKIKEIGSGIEKLSRMIEKLTSAKLDVTRLMTHRVEAAGVAREGWTGPVKAYAALTLGDARVYGPIQQVLINTGRSAAETNTSQNSGSAADSTRKKDPEPNPVDLPD</sequence>
<gene>
    <name evidence="2" type="ORF">Alo02nite_74380</name>
    <name evidence="3" type="ORF">BJ964_009091</name>
</gene>
<reference evidence="2 5" key="2">
    <citation type="submission" date="2021-01" db="EMBL/GenBank/DDBJ databases">
        <title>Whole genome shotgun sequence of Actinoplanes lobatus NBRC 12513.</title>
        <authorList>
            <person name="Komaki H."/>
            <person name="Tamura T."/>
        </authorList>
    </citation>
    <scope>NUCLEOTIDE SEQUENCE [LARGE SCALE GENOMIC DNA]</scope>
    <source>
        <strain evidence="2 5">NBRC 12513</strain>
    </source>
</reference>
<evidence type="ECO:0000313" key="2">
    <source>
        <dbReference type="EMBL" id="GIE44540.1"/>
    </source>
</evidence>
<accession>A0A7W7HQR9</accession>
<evidence type="ECO:0000313" key="3">
    <source>
        <dbReference type="EMBL" id="MBB4754930.1"/>
    </source>
</evidence>
<dbReference type="AlphaFoldDB" id="A0A7W7HQR9"/>
<proteinExistence type="predicted"/>
<dbReference type="RefSeq" id="WP_188126415.1">
    <property type="nucleotide sequence ID" value="NZ_BOMP01000133.1"/>
</dbReference>
<feature type="region of interest" description="Disordered" evidence="1">
    <location>
        <begin position="297"/>
        <end position="329"/>
    </location>
</feature>
<dbReference type="Proteomes" id="UP000590511">
    <property type="component" value="Unassembled WGS sequence"/>
</dbReference>
<organism evidence="3 4">
    <name type="scientific">Actinoplanes lobatus</name>
    <dbReference type="NCBI Taxonomy" id="113568"/>
    <lineage>
        <taxon>Bacteria</taxon>
        <taxon>Bacillati</taxon>
        <taxon>Actinomycetota</taxon>
        <taxon>Actinomycetes</taxon>
        <taxon>Micromonosporales</taxon>
        <taxon>Micromonosporaceae</taxon>
        <taxon>Actinoplanes</taxon>
    </lineage>
</organism>
<evidence type="ECO:0000313" key="4">
    <source>
        <dbReference type="Proteomes" id="UP000590511"/>
    </source>
</evidence>
<dbReference type="EMBL" id="JACHNC010000001">
    <property type="protein sequence ID" value="MBB4754930.1"/>
    <property type="molecule type" value="Genomic_DNA"/>
</dbReference>
<comment type="caution">
    <text evidence="3">The sequence shown here is derived from an EMBL/GenBank/DDBJ whole genome shotgun (WGS) entry which is preliminary data.</text>
</comment>
<protein>
    <submittedName>
        <fullName evidence="3">Uncharacterized protein</fullName>
    </submittedName>
</protein>